<evidence type="ECO:0000256" key="6">
    <source>
        <dbReference type="RuleBase" id="RU003376"/>
    </source>
</evidence>
<reference evidence="9" key="1">
    <citation type="submission" date="2023-07" db="EMBL/GenBank/DDBJ databases">
        <title>Genomic Encyclopedia of Type Strains, Phase IV (KMG-IV): sequencing the most valuable type-strain genomes for metagenomic binning, comparative biology and taxonomic classification.</title>
        <authorList>
            <person name="Goeker M."/>
        </authorList>
    </citation>
    <scope>NUCLEOTIDE SEQUENCE</scope>
    <source>
        <strain evidence="9">DSM 26174</strain>
    </source>
</reference>
<protein>
    <submittedName>
        <fullName evidence="9">Cytochrome c oxidase subunit 3</fullName>
    </submittedName>
</protein>
<feature type="transmembrane region" description="Helical" evidence="7">
    <location>
        <begin position="23"/>
        <end position="45"/>
    </location>
</feature>
<dbReference type="InterPro" id="IPR013833">
    <property type="entry name" value="Cyt_c_oxidase_su3_a-hlx"/>
</dbReference>
<dbReference type="Gene3D" id="1.20.120.80">
    <property type="entry name" value="Cytochrome c oxidase, subunit III, four-helix bundle"/>
    <property type="match status" value="1"/>
</dbReference>
<sequence length="194" mass="22045">MTNNQSILTQEPQTTLSINPHKFSLWIFMVNVIMLFAAFTSAYIVKQGEGNWFEFELPYTFIVSTVIVLLSSGSLHWAYRSAKKDNLSGLYIGMSITVILGLAFLASQYWSWVLFVENNVHFVGPPSGSFVYVLMGVHGVHLISGVLVLLYMYRKVAKKLVSSTNMNSMDMAVTYWHFLGLLWVYLHVFLVLNN</sequence>
<name>A0AAE3XM62_9BACT</name>
<keyword evidence="10" id="KW-1185">Reference proteome</keyword>
<evidence type="ECO:0000256" key="5">
    <source>
        <dbReference type="ARBA" id="ARBA00023136"/>
    </source>
</evidence>
<evidence type="ECO:0000313" key="9">
    <source>
        <dbReference type="EMBL" id="MDR6238987.1"/>
    </source>
</evidence>
<feature type="domain" description="Heme-copper oxidase subunit III family profile" evidence="8">
    <location>
        <begin position="1"/>
        <end position="194"/>
    </location>
</feature>
<dbReference type="AlphaFoldDB" id="A0AAE3XM62"/>
<evidence type="ECO:0000313" key="10">
    <source>
        <dbReference type="Proteomes" id="UP001185092"/>
    </source>
</evidence>
<evidence type="ECO:0000256" key="4">
    <source>
        <dbReference type="ARBA" id="ARBA00022989"/>
    </source>
</evidence>
<keyword evidence="5 7" id="KW-0472">Membrane</keyword>
<gene>
    <name evidence="9" type="ORF">HNQ88_002024</name>
</gene>
<dbReference type="PROSITE" id="PS50253">
    <property type="entry name" value="COX3"/>
    <property type="match status" value="1"/>
</dbReference>
<evidence type="ECO:0000256" key="2">
    <source>
        <dbReference type="ARBA" id="ARBA00010581"/>
    </source>
</evidence>
<dbReference type="GO" id="GO:0005886">
    <property type="term" value="C:plasma membrane"/>
    <property type="evidence" value="ECO:0007669"/>
    <property type="project" value="UniProtKB-SubCell"/>
</dbReference>
<feature type="transmembrane region" description="Helical" evidence="7">
    <location>
        <begin position="130"/>
        <end position="153"/>
    </location>
</feature>
<dbReference type="InterPro" id="IPR024791">
    <property type="entry name" value="Cyt_c/ubiquinol_Oxase_su3"/>
</dbReference>
<accession>A0AAE3XM62</accession>
<dbReference type="Pfam" id="PF00510">
    <property type="entry name" value="COX3"/>
    <property type="match status" value="1"/>
</dbReference>
<dbReference type="GO" id="GO:0004129">
    <property type="term" value="F:cytochrome-c oxidase activity"/>
    <property type="evidence" value="ECO:0007669"/>
    <property type="project" value="InterPro"/>
</dbReference>
<dbReference type="InterPro" id="IPR000298">
    <property type="entry name" value="Cyt_c_oxidase-like_su3"/>
</dbReference>
<evidence type="ECO:0000256" key="1">
    <source>
        <dbReference type="ARBA" id="ARBA00004141"/>
    </source>
</evidence>
<organism evidence="9 10">
    <name type="scientific">Aureibacter tunicatorum</name>
    <dbReference type="NCBI Taxonomy" id="866807"/>
    <lineage>
        <taxon>Bacteria</taxon>
        <taxon>Pseudomonadati</taxon>
        <taxon>Bacteroidota</taxon>
        <taxon>Cytophagia</taxon>
        <taxon>Cytophagales</taxon>
        <taxon>Persicobacteraceae</taxon>
        <taxon>Aureibacter</taxon>
    </lineage>
</organism>
<feature type="transmembrane region" description="Helical" evidence="7">
    <location>
        <begin position="90"/>
        <end position="110"/>
    </location>
</feature>
<dbReference type="PANTHER" id="PTHR11403:SF10">
    <property type="entry name" value="CYTOCHROME C OXIDASE"/>
    <property type="match status" value="1"/>
</dbReference>
<proteinExistence type="inferred from homology"/>
<feature type="transmembrane region" description="Helical" evidence="7">
    <location>
        <begin position="57"/>
        <end position="78"/>
    </location>
</feature>
<dbReference type="Proteomes" id="UP001185092">
    <property type="component" value="Unassembled WGS sequence"/>
</dbReference>
<dbReference type="PANTHER" id="PTHR11403">
    <property type="entry name" value="CYTOCHROME C OXIDASE SUBUNIT III"/>
    <property type="match status" value="1"/>
</dbReference>
<comment type="caution">
    <text evidence="9">The sequence shown here is derived from an EMBL/GenBank/DDBJ whole genome shotgun (WGS) entry which is preliminary data.</text>
</comment>
<evidence type="ECO:0000256" key="7">
    <source>
        <dbReference type="SAM" id="Phobius"/>
    </source>
</evidence>
<dbReference type="RefSeq" id="WP_309938495.1">
    <property type="nucleotide sequence ID" value="NZ_AP025305.1"/>
</dbReference>
<dbReference type="GO" id="GO:0019646">
    <property type="term" value="P:aerobic electron transport chain"/>
    <property type="evidence" value="ECO:0007669"/>
    <property type="project" value="InterPro"/>
</dbReference>
<comment type="similarity">
    <text evidence="2 6">Belongs to the cytochrome c oxidase subunit 3 family.</text>
</comment>
<dbReference type="EMBL" id="JAVDQD010000002">
    <property type="protein sequence ID" value="MDR6238987.1"/>
    <property type="molecule type" value="Genomic_DNA"/>
</dbReference>
<evidence type="ECO:0000256" key="3">
    <source>
        <dbReference type="ARBA" id="ARBA00022692"/>
    </source>
</evidence>
<dbReference type="InterPro" id="IPR035973">
    <property type="entry name" value="Cyt_c_oxidase_su3-like_sf"/>
</dbReference>
<feature type="transmembrane region" description="Helical" evidence="7">
    <location>
        <begin position="173"/>
        <end position="192"/>
    </location>
</feature>
<comment type="subcellular location">
    <subcellularLocation>
        <location evidence="6">Cell membrane</location>
        <topology evidence="6">Multi-pass membrane protein</topology>
    </subcellularLocation>
    <subcellularLocation>
        <location evidence="1">Membrane</location>
        <topology evidence="1">Multi-pass membrane protein</topology>
    </subcellularLocation>
</comment>
<keyword evidence="4 7" id="KW-1133">Transmembrane helix</keyword>
<dbReference type="SUPFAM" id="SSF81452">
    <property type="entry name" value="Cytochrome c oxidase subunit III-like"/>
    <property type="match status" value="1"/>
</dbReference>
<keyword evidence="3 6" id="KW-0812">Transmembrane</keyword>
<evidence type="ECO:0000259" key="8">
    <source>
        <dbReference type="PROSITE" id="PS50253"/>
    </source>
</evidence>